<dbReference type="GO" id="GO:0003676">
    <property type="term" value="F:nucleic acid binding"/>
    <property type="evidence" value="ECO:0007669"/>
    <property type="project" value="InterPro"/>
</dbReference>
<dbReference type="AlphaFoldDB" id="A0A5C6RJK6"/>
<dbReference type="Pfam" id="PF00313">
    <property type="entry name" value="CSD"/>
    <property type="match status" value="1"/>
</dbReference>
<reference evidence="4 5" key="1">
    <citation type="submission" date="2019-08" db="EMBL/GenBank/DDBJ databases">
        <title>Genome of Phaeodactylibacter luteus.</title>
        <authorList>
            <person name="Bowman J.P."/>
        </authorList>
    </citation>
    <scope>NUCLEOTIDE SEQUENCE [LARGE SCALE GENOMIC DNA]</scope>
    <source>
        <strain evidence="4 5">KCTC 42180</strain>
    </source>
</reference>
<dbReference type="InterPro" id="IPR011129">
    <property type="entry name" value="CSD"/>
</dbReference>
<comment type="caution">
    <text evidence="4">The sequence shown here is derived from an EMBL/GenBank/DDBJ whole genome shotgun (WGS) entry which is preliminary data.</text>
</comment>
<accession>A0A5C6RJK6</accession>
<evidence type="ECO:0000256" key="1">
    <source>
        <dbReference type="ARBA" id="ARBA00004496"/>
    </source>
</evidence>
<evidence type="ECO:0000256" key="2">
    <source>
        <dbReference type="ARBA" id="ARBA00022490"/>
    </source>
</evidence>
<keyword evidence="2" id="KW-0963">Cytoplasm</keyword>
<dbReference type="PROSITE" id="PS51857">
    <property type="entry name" value="CSD_2"/>
    <property type="match status" value="1"/>
</dbReference>
<dbReference type="InterPro" id="IPR002059">
    <property type="entry name" value="CSP_DNA-bd"/>
</dbReference>
<evidence type="ECO:0000313" key="4">
    <source>
        <dbReference type="EMBL" id="TXB62397.1"/>
    </source>
</evidence>
<gene>
    <name evidence="4" type="ORF">FRY97_14030</name>
</gene>
<dbReference type="InterPro" id="IPR012156">
    <property type="entry name" value="Cold_shock_CspA"/>
</dbReference>
<organism evidence="4 5">
    <name type="scientific">Phaeodactylibacter luteus</name>
    <dbReference type="NCBI Taxonomy" id="1564516"/>
    <lineage>
        <taxon>Bacteria</taxon>
        <taxon>Pseudomonadati</taxon>
        <taxon>Bacteroidota</taxon>
        <taxon>Saprospiria</taxon>
        <taxon>Saprospirales</taxon>
        <taxon>Haliscomenobacteraceae</taxon>
        <taxon>Phaeodactylibacter</taxon>
    </lineage>
</organism>
<dbReference type="GO" id="GO:0005829">
    <property type="term" value="C:cytosol"/>
    <property type="evidence" value="ECO:0007669"/>
    <property type="project" value="UniProtKB-ARBA"/>
</dbReference>
<dbReference type="Gene3D" id="2.40.50.140">
    <property type="entry name" value="Nucleic acid-binding proteins"/>
    <property type="match status" value="1"/>
</dbReference>
<dbReference type="Proteomes" id="UP000321580">
    <property type="component" value="Unassembled WGS sequence"/>
</dbReference>
<name>A0A5C6RJK6_9BACT</name>
<feature type="domain" description="CSD" evidence="3">
    <location>
        <begin position="1"/>
        <end position="62"/>
    </location>
</feature>
<proteinExistence type="predicted"/>
<dbReference type="SMART" id="SM00357">
    <property type="entry name" value="CSP"/>
    <property type="match status" value="1"/>
</dbReference>
<dbReference type="InterPro" id="IPR012340">
    <property type="entry name" value="NA-bd_OB-fold"/>
</dbReference>
<dbReference type="OrthoDB" id="9805039at2"/>
<dbReference type="PIRSF" id="PIRSF002599">
    <property type="entry name" value="Cold_shock_A"/>
    <property type="match status" value="1"/>
</dbReference>
<sequence length="72" mass="8322">MPKGIVQFYMPEKGYGYIRVPATREEFYVHRRYLQQPIEKGMAVTFEVRSGKQGLYAAEVKAAGPPRYHEKA</sequence>
<dbReference type="EMBL" id="VOOR01000030">
    <property type="protein sequence ID" value="TXB62397.1"/>
    <property type="molecule type" value="Genomic_DNA"/>
</dbReference>
<keyword evidence="5" id="KW-1185">Reference proteome</keyword>
<comment type="subcellular location">
    <subcellularLocation>
        <location evidence="1">Cytoplasm</location>
    </subcellularLocation>
</comment>
<evidence type="ECO:0000259" key="3">
    <source>
        <dbReference type="PROSITE" id="PS51857"/>
    </source>
</evidence>
<dbReference type="SUPFAM" id="SSF50249">
    <property type="entry name" value="Nucleic acid-binding proteins"/>
    <property type="match status" value="1"/>
</dbReference>
<evidence type="ECO:0000313" key="5">
    <source>
        <dbReference type="Proteomes" id="UP000321580"/>
    </source>
</evidence>
<protein>
    <submittedName>
        <fullName evidence="4">Cold shock domain-containing protein</fullName>
    </submittedName>
</protein>
<dbReference type="RefSeq" id="WP_147168183.1">
    <property type="nucleotide sequence ID" value="NZ_VOOR01000030.1"/>
</dbReference>